<comment type="caution">
    <text evidence="3">The sequence shown here is derived from an EMBL/GenBank/DDBJ whole genome shotgun (WGS) entry which is preliminary data.</text>
</comment>
<accession>A0ABU8MSX2</accession>
<gene>
    <name evidence="3" type="ORF">WCD74_17260</name>
</gene>
<dbReference type="RefSeq" id="WP_337696109.1">
    <property type="nucleotide sequence ID" value="NZ_JBBEGN010000008.1"/>
</dbReference>
<organism evidence="3 4">
    <name type="scientific">Actinomycetospora aurantiaca</name>
    <dbReference type="NCBI Taxonomy" id="3129233"/>
    <lineage>
        <taxon>Bacteria</taxon>
        <taxon>Bacillati</taxon>
        <taxon>Actinomycetota</taxon>
        <taxon>Actinomycetes</taxon>
        <taxon>Pseudonocardiales</taxon>
        <taxon>Pseudonocardiaceae</taxon>
        <taxon>Actinomycetospora</taxon>
    </lineage>
</organism>
<evidence type="ECO:0000313" key="3">
    <source>
        <dbReference type="EMBL" id="MEJ2869528.1"/>
    </source>
</evidence>
<reference evidence="3 4" key="1">
    <citation type="submission" date="2024-03" db="EMBL/GenBank/DDBJ databases">
        <title>Actinomycetospora sp. OC33-EN08, a novel actinomycete isolated from wild orchid (Aerides multiflora).</title>
        <authorList>
            <person name="Suriyachadkun C."/>
        </authorList>
    </citation>
    <scope>NUCLEOTIDE SEQUENCE [LARGE SCALE GENOMIC DNA]</scope>
    <source>
        <strain evidence="3 4">OC33-EN08</strain>
    </source>
</reference>
<name>A0ABU8MSX2_9PSEU</name>
<proteinExistence type="predicted"/>
<evidence type="ECO:0000313" key="4">
    <source>
        <dbReference type="Proteomes" id="UP001385809"/>
    </source>
</evidence>
<protein>
    <submittedName>
        <fullName evidence="3">Uncharacterized protein</fullName>
    </submittedName>
</protein>
<evidence type="ECO:0000256" key="2">
    <source>
        <dbReference type="SAM" id="MobiDB-lite"/>
    </source>
</evidence>
<feature type="region of interest" description="Disordered" evidence="2">
    <location>
        <begin position="1"/>
        <end position="31"/>
    </location>
</feature>
<keyword evidence="1" id="KW-0175">Coiled coil</keyword>
<sequence>MSSPVPPGLYSEPPRGVSAIPTPAPQASDPTVLANGQVIPRQAMPTVGGGESFFVDLTAAPLVLRDLVDAREKLEELRQEAFRLGRVDPGVSDEVSRDAAKVLGLVAVGGSGSLLHALDGGVRRLDELIGALRAELVSYQGVEAATRAGIDGAQRT</sequence>
<feature type="coiled-coil region" evidence="1">
    <location>
        <begin position="60"/>
        <end position="87"/>
    </location>
</feature>
<dbReference type="Proteomes" id="UP001385809">
    <property type="component" value="Unassembled WGS sequence"/>
</dbReference>
<dbReference type="EMBL" id="JBBEGN010000008">
    <property type="protein sequence ID" value="MEJ2869528.1"/>
    <property type="molecule type" value="Genomic_DNA"/>
</dbReference>
<evidence type="ECO:0000256" key="1">
    <source>
        <dbReference type="SAM" id="Coils"/>
    </source>
</evidence>
<keyword evidence="4" id="KW-1185">Reference proteome</keyword>